<reference evidence="4 5" key="1">
    <citation type="submission" date="2019-11" db="EMBL/GenBank/DDBJ databases">
        <title>Pedobacter sp. HMF7056 Genome sequencing and assembly.</title>
        <authorList>
            <person name="Kang H."/>
            <person name="Kim H."/>
            <person name="Joh K."/>
        </authorList>
    </citation>
    <scope>NUCLEOTIDE SEQUENCE [LARGE SCALE GENOMIC DNA]</scope>
    <source>
        <strain evidence="4 5">HMF7056</strain>
    </source>
</reference>
<dbReference type="Pfam" id="PF00583">
    <property type="entry name" value="Acetyltransf_1"/>
    <property type="match status" value="1"/>
</dbReference>
<dbReference type="PROSITE" id="PS51186">
    <property type="entry name" value="GNAT"/>
    <property type="match status" value="1"/>
</dbReference>
<evidence type="ECO:0000313" key="5">
    <source>
        <dbReference type="Proteomes" id="UP000451233"/>
    </source>
</evidence>
<name>A0A7K1XXA2_9SPHI</name>
<dbReference type="AlphaFoldDB" id="A0A7K1XXA2"/>
<organism evidence="4 5">
    <name type="scientific">Hufsiella ginkgonis</name>
    <dbReference type="NCBI Taxonomy" id="2695274"/>
    <lineage>
        <taxon>Bacteria</taxon>
        <taxon>Pseudomonadati</taxon>
        <taxon>Bacteroidota</taxon>
        <taxon>Sphingobacteriia</taxon>
        <taxon>Sphingobacteriales</taxon>
        <taxon>Sphingobacteriaceae</taxon>
        <taxon>Hufsiella</taxon>
    </lineage>
</organism>
<dbReference type="PROSITE" id="PS01227">
    <property type="entry name" value="UPF0012"/>
    <property type="match status" value="1"/>
</dbReference>
<dbReference type="GO" id="GO:0016747">
    <property type="term" value="F:acyltransferase activity, transferring groups other than amino-acyl groups"/>
    <property type="evidence" value="ECO:0007669"/>
    <property type="project" value="InterPro"/>
</dbReference>
<dbReference type="RefSeq" id="WP_160906350.1">
    <property type="nucleotide sequence ID" value="NZ_WVHS01000002.1"/>
</dbReference>
<dbReference type="Gene3D" id="3.60.110.10">
    <property type="entry name" value="Carbon-nitrogen hydrolase"/>
    <property type="match status" value="1"/>
</dbReference>
<comment type="similarity">
    <text evidence="1">Belongs to the carbon-nitrogen hydrolase superfamily. NIT1/NIT2 family.</text>
</comment>
<sequence length="511" mass="58743">MIEQVNIGPLHFEDYQELLDAMKASYQGWQGGYWSPSAIENLINRFPEGQIVIKAGGVVVGCALSIIVDYKKFTDEHTYKQITGNYTFRTHNPKGDVLYGIEIFIHPDFRGLRLGRRLYDARKDLCENLNLRAIIFGGRLPNYHEYAGELTPKQYIQKVKNKEIYDPVLSFQLSNDFHVKKVLANYMPEDEQSKEFATLLQWFNVYYVSDLKNLFNVKTYVRIGLIQWQMRLYKDLDEMFSQLEYFVDSVSAYKCDFAVFPELFNGPLLAGFNHMSEAEAMRELAKYTPAMKDRFRELAIRYNVNIVTGSVPSLEGDTLKNIGYLCHRNGTVDRYEKIHITPDETKHWGIQGGDSLKVFETDAGRIGILVCYDVEFPELARLLADDGMQILFVPFLTDTQNAYMRVRLCAQARAIENECFVAITGSVGNLPQVENMDIQYSQSAVFTPSDFAFPSNCIKSEATANTEMILIAEVDLSLLHELHSYGSVRNLKDRRTDFYELKLKNKIQQDQ</sequence>
<evidence type="ECO:0000313" key="4">
    <source>
        <dbReference type="EMBL" id="MXV15349.1"/>
    </source>
</evidence>
<feature type="domain" description="CN hydrolase" evidence="2">
    <location>
        <begin position="221"/>
        <end position="476"/>
    </location>
</feature>
<dbReference type="SUPFAM" id="SSF56317">
    <property type="entry name" value="Carbon-nitrogen hydrolase"/>
    <property type="match status" value="1"/>
</dbReference>
<proteinExistence type="inferred from homology"/>
<dbReference type="PANTHER" id="PTHR23088:SF50">
    <property type="entry name" value="HYDROLASE YHCX"/>
    <property type="match status" value="1"/>
</dbReference>
<keyword evidence="5" id="KW-1185">Reference proteome</keyword>
<dbReference type="Pfam" id="PF00795">
    <property type="entry name" value="CN_hydrolase"/>
    <property type="match status" value="1"/>
</dbReference>
<evidence type="ECO:0000259" key="2">
    <source>
        <dbReference type="PROSITE" id="PS50263"/>
    </source>
</evidence>
<dbReference type="InterPro" id="IPR000182">
    <property type="entry name" value="GNAT_dom"/>
</dbReference>
<dbReference type="PROSITE" id="PS50263">
    <property type="entry name" value="CN_HYDROLASE"/>
    <property type="match status" value="1"/>
</dbReference>
<dbReference type="Gene3D" id="3.40.630.30">
    <property type="match status" value="1"/>
</dbReference>
<dbReference type="InterPro" id="IPR001110">
    <property type="entry name" value="UPF0012_CS"/>
</dbReference>
<evidence type="ECO:0000259" key="3">
    <source>
        <dbReference type="PROSITE" id="PS51186"/>
    </source>
</evidence>
<evidence type="ECO:0000256" key="1">
    <source>
        <dbReference type="ARBA" id="ARBA00010613"/>
    </source>
</evidence>
<dbReference type="InterPro" id="IPR003010">
    <property type="entry name" value="C-N_Hydrolase"/>
</dbReference>
<dbReference type="InterPro" id="IPR016181">
    <property type="entry name" value="Acyl_CoA_acyltransferase"/>
</dbReference>
<feature type="domain" description="N-acetyltransferase" evidence="3">
    <location>
        <begin position="5"/>
        <end position="165"/>
    </location>
</feature>
<dbReference type="PANTHER" id="PTHR23088">
    <property type="entry name" value="NITRILASE-RELATED"/>
    <property type="match status" value="1"/>
</dbReference>
<comment type="caution">
    <text evidence="4">The sequence shown here is derived from an EMBL/GenBank/DDBJ whole genome shotgun (WGS) entry which is preliminary data.</text>
</comment>
<dbReference type="SUPFAM" id="SSF55729">
    <property type="entry name" value="Acyl-CoA N-acyltransferases (Nat)"/>
    <property type="match status" value="1"/>
</dbReference>
<protein>
    <submittedName>
        <fullName evidence="4">GNAT family N-acetyltransferase</fullName>
    </submittedName>
</protein>
<accession>A0A7K1XXA2</accession>
<dbReference type="EMBL" id="WVHS01000002">
    <property type="protein sequence ID" value="MXV15349.1"/>
    <property type="molecule type" value="Genomic_DNA"/>
</dbReference>
<keyword evidence="4" id="KW-0808">Transferase</keyword>
<dbReference type="Proteomes" id="UP000451233">
    <property type="component" value="Unassembled WGS sequence"/>
</dbReference>
<dbReference type="CDD" id="cd04301">
    <property type="entry name" value="NAT_SF"/>
    <property type="match status" value="1"/>
</dbReference>
<dbReference type="InterPro" id="IPR036526">
    <property type="entry name" value="C-N_Hydrolase_sf"/>
</dbReference>
<dbReference type="CDD" id="cd07574">
    <property type="entry name" value="nitrilase_Rim1_like"/>
    <property type="match status" value="1"/>
</dbReference>
<gene>
    <name evidence="4" type="ORF">GS398_08550</name>
</gene>